<dbReference type="Pfam" id="PF22784">
    <property type="entry name" value="PTP-SAK"/>
    <property type="match status" value="1"/>
</dbReference>
<evidence type="ECO:0000313" key="3">
    <source>
        <dbReference type="EMBL" id="GGD15821.1"/>
    </source>
</evidence>
<proteinExistence type="predicted"/>
<organism evidence="3 4">
    <name type="scientific">Aureimonas glaciei</name>
    <dbReference type="NCBI Taxonomy" id="1776957"/>
    <lineage>
        <taxon>Bacteria</taxon>
        <taxon>Pseudomonadati</taxon>
        <taxon>Pseudomonadota</taxon>
        <taxon>Alphaproteobacteria</taxon>
        <taxon>Hyphomicrobiales</taxon>
        <taxon>Aurantimonadaceae</taxon>
        <taxon>Aureimonas</taxon>
    </lineage>
</organism>
<dbReference type="EMBL" id="BMJJ01000003">
    <property type="protein sequence ID" value="GGD15821.1"/>
    <property type="molecule type" value="Genomic_DNA"/>
</dbReference>
<keyword evidence="1" id="KW-0378">Hydrolase</keyword>
<evidence type="ECO:0000259" key="2">
    <source>
        <dbReference type="Pfam" id="PF22784"/>
    </source>
</evidence>
<sequence>MPPLLSRLRRVVLTTLVVLSVPLGYAGLHYARGNIFEIQPGVLYRSGQLDGTTLQRLIEQKGIRTIVNLRGAHPGERWFEAEASIAEGNGIHYTAIPLSARSVPAMATMDALALLLRDSPGPVLVHCLGGSDRSGLAAAIYELVVRGKSEAEAAGQLSIVYGHFPWLGSATGAMDDAFAQFADHWHRDKTLVSASGDVGQVRMQ</sequence>
<dbReference type="Gene3D" id="3.90.190.10">
    <property type="entry name" value="Protein tyrosine phosphatase superfamily"/>
    <property type="match status" value="1"/>
</dbReference>
<dbReference type="InterPro" id="IPR029021">
    <property type="entry name" value="Prot-tyrosine_phosphatase-like"/>
</dbReference>
<dbReference type="GO" id="GO:0016791">
    <property type="term" value="F:phosphatase activity"/>
    <property type="evidence" value="ECO:0007669"/>
    <property type="project" value="UniProtKB-ARBA"/>
</dbReference>
<dbReference type="PROSITE" id="PS00383">
    <property type="entry name" value="TYR_PHOSPHATASE_1"/>
    <property type="match status" value="1"/>
</dbReference>
<evidence type="ECO:0000313" key="4">
    <source>
        <dbReference type="Proteomes" id="UP000613160"/>
    </source>
</evidence>
<dbReference type="RefSeq" id="WP_188850249.1">
    <property type="nucleotide sequence ID" value="NZ_BMJJ01000003.1"/>
</dbReference>
<evidence type="ECO:0000256" key="1">
    <source>
        <dbReference type="ARBA" id="ARBA00022801"/>
    </source>
</evidence>
<dbReference type="InterPro" id="IPR016130">
    <property type="entry name" value="Tyr_Pase_AS"/>
</dbReference>
<keyword evidence="4" id="KW-1185">Reference proteome</keyword>
<accession>A0A916XVG9</accession>
<reference evidence="3" key="2">
    <citation type="submission" date="2020-09" db="EMBL/GenBank/DDBJ databases">
        <authorList>
            <person name="Sun Q."/>
            <person name="Zhou Y."/>
        </authorList>
    </citation>
    <scope>NUCLEOTIDE SEQUENCE</scope>
    <source>
        <strain evidence="3">CGMCC 1.15493</strain>
    </source>
</reference>
<gene>
    <name evidence="3" type="ORF">GCM10011335_18240</name>
</gene>
<protein>
    <submittedName>
        <fullName evidence="3">Tyrosine/serine protein phosphatase</fullName>
    </submittedName>
</protein>
<dbReference type="InterPro" id="IPR057023">
    <property type="entry name" value="PTP-SAK"/>
</dbReference>
<dbReference type="AlphaFoldDB" id="A0A916XVG9"/>
<feature type="domain" description="Swiss Army Knife protein DSP-PTPase phosphatase" evidence="2">
    <location>
        <begin position="51"/>
        <end position="153"/>
    </location>
</feature>
<name>A0A916XVG9_9HYPH</name>
<dbReference type="Proteomes" id="UP000613160">
    <property type="component" value="Unassembled WGS sequence"/>
</dbReference>
<comment type="caution">
    <text evidence="3">The sequence shown here is derived from an EMBL/GenBank/DDBJ whole genome shotgun (WGS) entry which is preliminary data.</text>
</comment>
<reference evidence="3" key="1">
    <citation type="journal article" date="2014" name="Int. J. Syst. Evol. Microbiol.">
        <title>Complete genome sequence of Corynebacterium casei LMG S-19264T (=DSM 44701T), isolated from a smear-ripened cheese.</title>
        <authorList>
            <consortium name="US DOE Joint Genome Institute (JGI-PGF)"/>
            <person name="Walter F."/>
            <person name="Albersmeier A."/>
            <person name="Kalinowski J."/>
            <person name="Ruckert C."/>
        </authorList>
    </citation>
    <scope>NUCLEOTIDE SEQUENCE</scope>
    <source>
        <strain evidence="3">CGMCC 1.15493</strain>
    </source>
</reference>
<dbReference type="SUPFAM" id="SSF52799">
    <property type="entry name" value="(Phosphotyrosine protein) phosphatases II"/>
    <property type="match status" value="1"/>
</dbReference>